<evidence type="ECO:0000256" key="11">
    <source>
        <dbReference type="ARBA" id="ARBA00059993"/>
    </source>
</evidence>
<dbReference type="PANTHER" id="PTHR24027:SF433">
    <property type="entry name" value="CADHERIN 27-RELATED"/>
    <property type="match status" value="1"/>
</dbReference>
<dbReference type="PRINTS" id="PR00205">
    <property type="entry name" value="CADHERIN"/>
</dbReference>
<sequence length="818" mass="91904">MKLWTLMLILTLCVVAVSAYSKIRQKRTWIIDSFTIEEENPGPFPYVLGTIHIEKKYLVNFELSGSGVEVEPKGVLSINGKTGEVLVHKMVDYEAYPVLRLKFEAKNVSNDKVDTRLGVEVKIQDINDHAPVFKPLNYEKSINESEPQGKLILAVFASDDDDGTTPNGTFNYRLVSTTPKTDNVEFYINQNNDVGSIYFKGCLDYEKAQKYTLLIEAKDNGDKVQLSSTSKVVLNVIDHNNHLPEITGHTGSGKIKERESGVIVLRLQVRDKDTQGSPAWKAKFTLHGDPENYFKIETDPKTNEGILTVVKAMDYEEQTSRNVSISVENEVPYFSCKVKNRTPQGLWDVETFAQGSSTATPTELYSVTIAVEDINDPPEFVPPVKEIMIMENAKVGTHLETFTAKDPDKSFGSSFFFAKGEDKDNWVTLDPKTGQVSVAKLMDRESPFVKNSTYSVIVYVVDNAQPPLTGTGTLIIHLGDQNDNVPLLKKDSENVYVCLADKETMTNITAEDLDLPPYSEPFHYELQGDVDGKWRIEPNPGTTVNLVREKNLHSGHYRLQLKISDNQGFGLVQNLSVTVCDCTITPNCQGHRLVYARPSLSAIGIMIFAFLLLLAFLLMALLLSCKHQKAMIPTDDAPDWYLIKSNIETPGTDCKMPPKVFQTDMSENPVKATDHLGAQNGISTQELVVNNGFAAFSDQQMIRRSFRRSSTRRSYRNINNYDMTQSMSRNYSAYYSDDIHMREALLIQLNQSLLQLQNPQEELGDYKPHCYAVEGEPVTDQNLDTLSIPETDFNLDIFTNLDIQFNKLAAMCKPDLMS</sequence>
<dbReference type="GO" id="GO:0008013">
    <property type="term" value="F:beta-catenin binding"/>
    <property type="evidence" value="ECO:0007669"/>
    <property type="project" value="TreeGrafter"/>
</dbReference>
<evidence type="ECO:0000256" key="12">
    <source>
        <dbReference type="ARBA" id="ARBA00062925"/>
    </source>
</evidence>
<keyword evidence="4 16" id="KW-0732">Signal</keyword>
<comment type="subunit">
    <text evidence="12">Homodimer. Component of a cadherin:catenin adhesion complex composed of at least of CDH26, beta-catenin/CTNNB1, alpha-catenin/CTNNA1 and p120 catenin/CTNND1.</text>
</comment>
<organism evidence="18 19">
    <name type="scientific">Hemibagrus wyckioides</name>
    <dbReference type="NCBI Taxonomy" id="337641"/>
    <lineage>
        <taxon>Eukaryota</taxon>
        <taxon>Metazoa</taxon>
        <taxon>Chordata</taxon>
        <taxon>Craniata</taxon>
        <taxon>Vertebrata</taxon>
        <taxon>Euteleostomi</taxon>
        <taxon>Actinopterygii</taxon>
        <taxon>Neopterygii</taxon>
        <taxon>Teleostei</taxon>
        <taxon>Ostariophysi</taxon>
        <taxon>Siluriformes</taxon>
        <taxon>Bagridae</taxon>
        <taxon>Hemibagrus</taxon>
    </lineage>
</organism>
<feature type="domain" description="Cadherin" evidence="17">
    <location>
        <begin position="505"/>
        <end position="600"/>
    </location>
</feature>
<dbReference type="EMBL" id="JAHKSW010000015">
    <property type="protein sequence ID" value="KAG7323778.1"/>
    <property type="molecule type" value="Genomic_DNA"/>
</dbReference>
<dbReference type="AlphaFoldDB" id="A0A9D3SLF0"/>
<evidence type="ECO:0000313" key="19">
    <source>
        <dbReference type="Proteomes" id="UP000824219"/>
    </source>
</evidence>
<evidence type="ECO:0000313" key="18">
    <source>
        <dbReference type="EMBL" id="KAG7323778.1"/>
    </source>
</evidence>
<keyword evidence="5" id="KW-0677">Repeat</keyword>
<dbReference type="CDD" id="cd11304">
    <property type="entry name" value="Cadherin_repeat"/>
    <property type="match status" value="5"/>
</dbReference>
<dbReference type="Pfam" id="PF00028">
    <property type="entry name" value="Cadherin"/>
    <property type="match status" value="4"/>
</dbReference>
<dbReference type="SUPFAM" id="SSF49313">
    <property type="entry name" value="Cadherin-like"/>
    <property type="match status" value="5"/>
</dbReference>
<feature type="domain" description="Cadherin" evidence="17">
    <location>
        <begin position="261"/>
        <end position="380"/>
    </location>
</feature>
<dbReference type="PRINTS" id="PR01820">
    <property type="entry name" value="DESMOCOLLIN"/>
</dbReference>
<evidence type="ECO:0000259" key="17">
    <source>
        <dbReference type="PROSITE" id="PS50268"/>
    </source>
</evidence>
<keyword evidence="3 15" id="KW-0812">Transmembrane</keyword>
<evidence type="ECO:0000256" key="16">
    <source>
        <dbReference type="SAM" id="SignalP"/>
    </source>
</evidence>
<evidence type="ECO:0000256" key="4">
    <source>
        <dbReference type="ARBA" id="ARBA00022729"/>
    </source>
</evidence>
<dbReference type="GO" id="GO:0007043">
    <property type="term" value="P:cell-cell junction assembly"/>
    <property type="evidence" value="ECO:0007669"/>
    <property type="project" value="TreeGrafter"/>
</dbReference>
<proteinExistence type="predicted"/>
<dbReference type="SMART" id="SM00112">
    <property type="entry name" value="CA"/>
    <property type="match status" value="5"/>
</dbReference>
<keyword evidence="19" id="KW-1185">Reference proteome</keyword>
<keyword evidence="9 15" id="KW-0472">Membrane</keyword>
<evidence type="ECO:0000256" key="2">
    <source>
        <dbReference type="ARBA" id="ARBA00022475"/>
    </source>
</evidence>
<gene>
    <name evidence="18" type="ORF">KOW79_013480</name>
</gene>
<feature type="chain" id="PRO_5038561706" description="Cadherin-like protein 26" evidence="16">
    <location>
        <begin position="20"/>
        <end position="818"/>
    </location>
</feature>
<name>A0A9D3SLF0_9TELE</name>
<reference evidence="18 19" key="1">
    <citation type="submission" date="2021-06" db="EMBL/GenBank/DDBJ databases">
        <title>Chromosome-level genome assembly of the red-tail catfish (Hemibagrus wyckioides).</title>
        <authorList>
            <person name="Shao F."/>
        </authorList>
    </citation>
    <scope>NUCLEOTIDE SEQUENCE [LARGE SCALE GENOMIC DNA]</scope>
    <source>
        <strain evidence="18">EC202008001</strain>
        <tissue evidence="18">Blood</tissue>
    </source>
</reference>
<evidence type="ECO:0000256" key="6">
    <source>
        <dbReference type="ARBA" id="ARBA00022837"/>
    </source>
</evidence>
<dbReference type="Proteomes" id="UP000824219">
    <property type="component" value="Linkage Group LG15"/>
</dbReference>
<feature type="signal peptide" evidence="16">
    <location>
        <begin position="1"/>
        <end position="19"/>
    </location>
</feature>
<dbReference type="GO" id="GO:0060027">
    <property type="term" value="P:convergent extension involved in gastrulation"/>
    <property type="evidence" value="ECO:0007669"/>
    <property type="project" value="UniProtKB-ARBA"/>
</dbReference>
<feature type="transmembrane region" description="Helical" evidence="15">
    <location>
        <begin position="600"/>
        <end position="623"/>
    </location>
</feature>
<dbReference type="Gene3D" id="2.60.40.60">
    <property type="entry name" value="Cadherins"/>
    <property type="match status" value="5"/>
</dbReference>
<keyword evidence="8 15" id="KW-1133">Transmembrane helix</keyword>
<keyword evidence="10" id="KW-0325">Glycoprotein</keyword>
<dbReference type="FunFam" id="2.60.40.60:FF:000031">
    <property type="entry name" value="Cadherin 3"/>
    <property type="match status" value="1"/>
</dbReference>
<dbReference type="FunFam" id="2.60.40.60:FF:000019">
    <property type="entry name" value="Cadherin 2"/>
    <property type="match status" value="1"/>
</dbReference>
<feature type="domain" description="Cadherin" evidence="17">
    <location>
        <begin position="59"/>
        <end position="133"/>
    </location>
</feature>
<dbReference type="GO" id="GO:0045296">
    <property type="term" value="F:cadherin binding"/>
    <property type="evidence" value="ECO:0007669"/>
    <property type="project" value="TreeGrafter"/>
</dbReference>
<evidence type="ECO:0000256" key="13">
    <source>
        <dbReference type="ARBA" id="ARBA00069031"/>
    </source>
</evidence>
<comment type="caution">
    <text evidence="18">The sequence shown here is derived from an EMBL/GenBank/DDBJ whole genome shotgun (WGS) entry which is preliminary data.</text>
</comment>
<dbReference type="GO" id="GO:0055113">
    <property type="term" value="P:epiboly involved in gastrulation with mouth forming second"/>
    <property type="evidence" value="ECO:0007669"/>
    <property type="project" value="UniProtKB-ARBA"/>
</dbReference>
<dbReference type="PROSITE" id="PS00232">
    <property type="entry name" value="CADHERIN_1"/>
    <property type="match status" value="2"/>
</dbReference>
<dbReference type="OrthoDB" id="9045962at2759"/>
<feature type="domain" description="Cadherin" evidence="17">
    <location>
        <begin position="381"/>
        <end position="488"/>
    </location>
</feature>
<evidence type="ECO:0000256" key="3">
    <source>
        <dbReference type="ARBA" id="ARBA00022692"/>
    </source>
</evidence>
<protein>
    <recommendedName>
        <fullName evidence="13">Cadherin-like protein 26</fullName>
    </recommendedName>
</protein>
<dbReference type="InterPro" id="IPR015919">
    <property type="entry name" value="Cadherin-like_sf"/>
</dbReference>
<dbReference type="InterPro" id="IPR002126">
    <property type="entry name" value="Cadherin-like_dom"/>
</dbReference>
<dbReference type="GO" id="GO:0034332">
    <property type="term" value="P:adherens junction organization"/>
    <property type="evidence" value="ECO:0007669"/>
    <property type="project" value="TreeGrafter"/>
</dbReference>
<dbReference type="GO" id="GO:0005509">
    <property type="term" value="F:calcium ion binding"/>
    <property type="evidence" value="ECO:0007669"/>
    <property type="project" value="UniProtKB-UniRule"/>
</dbReference>
<dbReference type="InterPro" id="IPR020894">
    <property type="entry name" value="Cadherin_CS"/>
</dbReference>
<comment type="subcellular location">
    <subcellularLocation>
        <location evidence="1">Cell membrane</location>
        <topology evidence="1">Single-pass type I membrane protein</topology>
    </subcellularLocation>
</comment>
<dbReference type="GO" id="GO:0016339">
    <property type="term" value="P:calcium-dependent cell-cell adhesion via plasma membrane cell adhesion molecules"/>
    <property type="evidence" value="ECO:0007669"/>
    <property type="project" value="TreeGrafter"/>
</dbReference>
<dbReference type="GO" id="GO:0005912">
    <property type="term" value="C:adherens junction"/>
    <property type="evidence" value="ECO:0007669"/>
    <property type="project" value="TreeGrafter"/>
</dbReference>
<dbReference type="GO" id="GO:0016342">
    <property type="term" value="C:catenin complex"/>
    <property type="evidence" value="ECO:0007669"/>
    <property type="project" value="TreeGrafter"/>
</dbReference>
<dbReference type="FunFam" id="2.60.40.60:FF:000011">
    <property type="entry name" value="Cadherin 1"/>
    <property type="match status" value="1"/>
</dbReference>
<keyword evidence="7" id="KW-0130">Cell adhesion</keyword>
<evidence type="ECO:0000256" key="10">
    <source>
        <dbReference type="ARBA" id="ARBA00023180"/>
    </source>
</evidence>
<dbReference type="FunFam" id="2.60.40.60:FF:000158">
    <property type="entry name" value="Dachsous cadherin-related 1"/>
    <property type="match status" value="1"/>
</dbReference>
<dbReference type="GO" id="GO:0007156">
    <property type="term" value="P:homophilic cell adhesion via plasma membrane adhesion molecules"/>
    <property type="evidence" value="ECO:0007669"/>
    <property type="project" value="InterPro"/>
</dbReference>
<feature type="domain" description="Cadherin" evidence="17">
    <location>
        <begin position="134"/>
        <end position="246"/>
    </location>
</feature>
<dbReference type="GO" id="GO:0000902">
    <property type="term" value="P:cell morphogenesis"/>
    <property type="evidence" value="ECO:0007669"/>
    <property type="project" value="TreeGrafter"/>
</dbReference>
<evidence type="ECO:0000256" key="7">
    <source>
        <dbReference type="ARBA" id="ARBA00022889"/>
    </source>
</evidence>
<dbReference type="GO" id="GO:0044331">
    <property type="term" value="P:cell-cell adhesion mediated by cadherin"/>
    <property type="evidence" value="ECO:0007669"/>
    <property type="project" value="TreeGrafter"/>
</dbReference>
<accession>A0A9D3SLF0</accession>
<comment type="function">
    <text evidence="11">Cadherins are calcium-dependent cell adhesion proteins. They preferentially interact with themselves in a homophilic manner in connecting cells; cadherins may thus contribute to the sorting of heterogeneous cell types. Ligand for integrins alpha-E/beta-7, ITGAE:ITGAB7, alpha-4/beta-7, ITGA4:ITGAB7 and alpha-4/beta-1, ITGA4:ITGAB1 through which modulates CD4(+) T cells activation.</text>
</comment>
<keyword evidence="6 14" id="KW-0106">Calcium</keyword>
<dbReference type="PANTHER" id="PTHR24027">
    <property type="entry name" value="CADHERIN-23"/>
    <property type="match status" value="1"/>
</dbReference>
<keyword evidence="2" id="KW-1003">Cell membrane</keyword>
<dbReference type="GO" id="GO:0016477">
    <property type="term" value="P:cell migration"/>
    <property type="evidence" value="ECO:0007669"/>
    <property type="project" value="TreeGrafter"/>
</dbReference>
<evidence type="ECO:0000256" key="9">
    <source>
        <dbReference type="ARBA" id="ARBA00023136"/>
    </source>
</evidence>
<evidence type="ECO:0000256" key="5">
    <source>
        <dbReference type="ARBA" id="ARBA00022737"/>
    </source>
</evidence>
<dbReference type="FunFam" id="2.60.40.60:FF:000027">
    <property type="entry name" value="Cadherin 2"/>
    <property type="match status" value="1"/>
</dbReference>
<dbReference type="InterPro" id="IPR039808">
    <property type="entry name" value="Cadherin"/>
</dbReference>
<dbReference type="PROSITE" id="PS50268">
    <property type="entry name" value="CADHERIN_2"/>
    <property type="match status" value="5"/>
</dbReference>
<evidence type="ECO:0000256" key="15">
    <source>
        <dbReference type="SAM" id="Phobius"/>
    </source>
</evidence>
<evidence type="ECO:0000256" key="14">
    <source>
        <dbReference type="PROSITE-ProRule" id="PRU00043"/>
    </source>
</evidence>
<evidence type="ECO:0000256" key="8">
    <source>
        <dbReference type="ARBA" id="ARBA00022989"/>
    </source>
</evidence>
<evidence type="ECO:0000256" key="1">
    <source>
        <dbReference type="ARBA" id="ARBA00004251"/>
    </source>
</evidence>